<gene>
    <name evidence="2" type="ORF">ACFS7Z_22600</name>
</gene>
<dbReference type="RefSeq" id="WP_377490169.1">
    <property type="nucleotide sequence ID" value="NZ_JBHUOX010000025.1"/>
</dbReference>
<dbReference type="Proteomes" id="UP001597641">
    <property type="component" value="Unassembled WGS sequence"/>
</dbReference>
<organism evidence="2 3">
    <name type="scientific">Pontibacter toksunensis</name>
    <dbReference type="NCBI Taxonomy" id="1332631"/>
    <lineage>
        <taxon>Bacteria</taxon>
        <taxon>Pseudomonadati</taxon>
        <taxon>Bacteroidota</taxon>
        <taxon>Cytophagia</taxon>
        <taxon>Cytophagales</taxon>
        <taxon>Hymenobacteraceae</taxon>
        <taxon>Pontibacter</taxon>
    </lineage>
</organism>
<dbReference type="EMBL" id="JBHUOX010000025">
    <property type="protein sequence ID" value="MFD3003170.1"/>
    <property type="molecule type" value="Genomic_DNA"/>
</dbReference>
<feature type="region of interest" description="Disordered" evidence="1">
    <location>
        <begin position="1"/>
        <end position="29"/>
    </location>
</feature>
<evidence type="ECO:0000313" key="2">
    <source>
        <dbReference type="EMBL" id="MFD3003170.1"/>
    </source>
</evidence>
<accession>A0ABW6C065</accession>
<comment type="caution">
    <text evidence="2">The sequence shown here is derived from an EMBL/GenBank/DDBJ whole genome shotgun (WGS) entry which is preliminary data.</text>
</comment>
<reference evidence="3" key="1">
    <citation type="journal article" date="2019" name="Int. J. Syst. Evol. Microbiol.">
        <title>The Global Catalogue of Microorganisms (GCM) 10K type strain sequencing project: providing services to taxonomists for standard genome sequencing and annotation.</title>
        <authorList>
            <consortium name="The Broad Institute Genomics Platform"/>
            <consortium name="The Broad Institute Genome Sequencing Center for Infectious Disease"/>
            <person name="Wu L."/>
            <person name="Ma J."/>
        </authorList>
    </citation>
    <scope>NUCLEOTIDE SEQUENCE [LARGE SCALE GENOMIC DNA]</scope>
    <source>
        <strain evidence="3">KCTC 23984</strain>
    </source>
</reference>
<proteinExistence type="predicted"/>
<keyword evidence="3" id="KW-1185">Reference proteome</keyword>
<evidence type="ECO:0000256" key="1">
    <source>
        <dbReference type="SAM" id="MobiDB-lite"/>
    </source>
</evidence>
<evidence type="ECO:0000313" key="3">
    <source>
        <dbReference type="Proteomes" id="UP001597641"/>
    </source>
</evidence>
<name>A0ABW6C065_9BACT</name>
<sequence>MAPDAGGDVPQGGKSCQPTAHADEPLAKRQHLLVEPGQHLVQPMHVSSSSLRLHIEWQEQSDQAKEK</sequence>
<protein>
    <submittedName>
        <fullName evidence="2">Uncharacterized protein</fullName>
    </submittedName>
</protein>